<dbReference type="PRINTS" id="PR00303">
    <property type="entry name" value="SECYTRNLCASE"/>
</dbReference>
<evidence type="ECO:0000256" key="6">
    <source>
        <dbReference type="ARBA" id="ARBA00022989"/>
    </source>
</evidence>
<dbReference type="InterPro" id="IPR023201">
    <property type="entry name" value="SecY_dom_sf"/>
</dbReference>
<evidence type="ECO:0000256" key="7">
    <source>
        <dbReference type="ARBA" id="ARBA00023010"/>
    </source>
</evidence>
<dbReference type="Gene3D" id="1.10.3370.10">
    <property type="entry name" value="SecY subunit domain"/>
    <property type="match status" value="1"/>
</dbReference>
<feature type="transmembrane region" description="Helical" evidence="10">
    <location>
        <begin position="255"/>
        <end position="273"/>
    </location>
</feature>
<comment type="subcellular location">
    <subcellularLocation>
        <location evidence="10">Cell membrane</location>
        <topology evidence="10">Multi-pass membrane protein</topology>
    </subcellularLocation>
    <subcellularLocation>
        <location evidence="1 12">Membrane</location>
        <topology evidence="1 12">Multi-pass membrane protein</topology>
    </subcellularLocation>
</comment>
<comment type="similarity">
    <text evidence="2 10 13">Belongs to the SecY/SEC61-alpha family.</text>
</comment>
<feature type="transmembrane region" description="Helical" evidence="10">
    <location>
        <begin position="204"/>
        <end position="224"/>
    </location>
</feature>
<dbReference type="PATRIC" id="fig|1576480.3.peg.96"/>
<dbReference type="InterPro" id="IPR026593">
    <property type="entry name" value="SecY"/>
</dbReference>
<dbReference type="NCBIfam" id="TIGR00967">
    <property type="entry name" value="3a0501s007"/>
    <property type="match status" value="1"/>
</dbReference>
<evidence type="ECO:0000256" key="2">
    <source>
        <dbReference type="ARBA" id="ARBA00005751"/>
    </source>
</evidence>
<evidence type="ECO:0000313" key="14">
    <source>
        <dbReference type="EMBL" id="KRT67686.1"/>
    </source>
</evidence>
<evidence type="ECO:0000256" key="10">
    <source>
        <dbReference type="HAMAP-Rule" id="MF_01465"/>
    </source>
</evidence>
<evidence type="ECO:0000256" key="8">
    <source>
        <dbReference type="ARBA" id="ARBA00023136"/>
    </source>
</evidence>
<keyword evidence="5 10" id="KW-0653">Protein transport</keyword>
<dbReference type="GO" id="GO:0006605">
    <property type="term" value="P:protein targeting"/>
    <property type="evidence" value="ECO:0007669"/>
    <property type="project" value="UniProtKB-UniRule"/>
</dbReference>
<evidence type="ECO:0000256" key="3">
    <source>
        <dbReference type="ARBA" id="ARBA00022448"/>
    </source>
</evidence>
<dbReference type="Pfam" id="PF00344">
    <property type="entry name" value="SecY"/>
    <property type="match status" value="1"/>
</dbReference>
<feature type="transmembrane region" description="Helical" evidence="10">
    <location>
        <begin position="305"/>
        <end position="325"/>
    </location>
</feature>
<organism evidence="14 15">
    <name type="scientific">candidate division WWE3 bacterium CSP1-7</name>
    <dbReference type="NCBI Taxonomy" id="1576480"/>
    <lineage>
        <taxon>Bacteria</taxon>
        <taxon>Katanobacteria</taxon>
    </lineage>
</organism>
<evidence type="ECO:0000313" key="15">
    <source>
        <dbReference type="Proteomes" id="UP000051297"/>
    </source>
</evidence>
<evidence type="ECO:0000256" key="12">
    <source>
        <dbReference type="RuleBase" id="RU003484"/>
    </source>
</evidence>
<feature type="transmembrane region" description="Helical" evidence="10">
    <location>
        <begin position="355"/>
        <end position="373"/>
    </location>
</feature>
<comment type="subunit">
    <text evidence="10">Component of the Sec protein translocase complex. Heterotrimer consisting of SecY, SecE and SecG subunits. The heterotrimers can form oligomers, although 1 heterotrimer is thought to be able to translocate proteins. Interacts with the ribosome. Interacts with SecDF, and other proteins may be involved. Interacts with SecA.</text>
</comment>
<gene>
    <name evidence="10" type="primary">secY</name>
    <name evidence="14" type="ORF">XU08_C0001G0095</name>
</gene>
<evidence type="ECO:0000256" key="9">
    <source>
        <dbReference type="ARBA" id="ARBA00039733"/>
    </source>
</evidence>
<dbReference type="EMBL" id="LDXK01000001">
    <property type="protein sequence ID" value="KRT67686.1"/>
    <property type="molecule type" value="Genomic_DNA"/>
</dbReference>
<reference evidence="14 15" key="1">
    <citation type="submission" date="2015-05" db="EMBL/GenBank/DDBJ databases">
        <title>Critical biogeochemical functions in the subsurface are associated with bacteria from new phyla and little studied lineages.</title>
        <authorList>
            <person name="Hug L.A."/>
            <person name="Thomas B.C."/>
            <person name="Sharon I."/>
            <person name="Brown C.T."/>
            <person name="Sharma R."/>
            <person name="Hettich R.L."/>
            <person name="Wilkins M.J."/>
            <person name="Williams K.H."/>
            <person name="Singh A."/>
            <person name="Banfield J.F."/>
        </authorList>
    </citation>
    <scope>NUCLEOTIDE SEQUENCE [LARGE SCALE GENOMIC DNA]</scope>
    <source>
        <strain evidence="14">CSP1-7</strain>
    </source>
</reference>
<keyword evidence="8 10" id="KW-0472">Membrane</keyword>
<protein>
    <recommendedName>
        <fullName evidence="9 10">Protein translocase subunit SecY</fullName>
    </recommendedName>
</protein>
<dbReference type="PANTHER" id="PTHR10906">
    <property type="entry name" value="SECY/SEC61-ALPHA FAMILY MEMBER"/>
    <property type="match status" value="1"/>
</dbReference>
<feature type="transmembrane region" description="Helical" evidence="10">
    <location>
        <begin position="48"/>
        <end position="65"/>
    </location>
</feature>
<dbReference type="GO" id="GO:0005886">
    <property type="term" value="C:plasma membrane"/>
    <property type="evidence" value="ECO:0007669"/>
    <property type="project" value="UniProtKB-SubCell"/>
</dbReference>
<dbReference type="InterPro" id="IPR002208">
    <property type="entry name" value="SecY/SEC61-alpha"/>
</dbReference>
<dbReference type="AlphaFoldDB" id="A0A0T5ZY66"/>
<dbReference type="PROSITE" id="PS00756">
    <property type="entry name" value="SECY_2"/>
    <property type="match status" value="1"/>
</dbReference>
<keyword evidence="7 10" id="KW-0811">Translocation</keyword>
<dbReference type="HAMAP" id="MF_01465">
    <property type="entry name" value="SecY"/>
    <property type="match status" value="1"/>
</dbReference>
<dbReference type="PROSITE" id="PS00755">
    <property type="entry name" value="SECY_1"/>
    <property type="match status" value="1"/>
</dbReference>
<dbReference type="FunFam" id="1.10.3370.10:FF:000001">
    <property type="entry name" value="Preprotein translocase subunit SecY"/>
    <property type="match status" value="1"/>
</dbReference>
<dbReference type="GO" id="GO:0043952">
    <property type="term" value="P:protein transport by the Sec complex"/>
    <property type="evidence" value="ECO:0007669"/>
    <property type="project" value="UniProtKB-UniRule"/>
</dbReference>
<dbReference type="STRING" id="1576480.XU08_C0001G0095"/>
<keyword evidence="6 10" id="KW-1133">Transmembrane helix</keyword>
<sequence>MIEALKRIWYQKELRNRIIFTVLAIVVFRFLAHVPLPGVDRVQLRQLFAGNALLGLLSAFSGGTMENFSVVSLGLAPYINASIIFQLLTFGFPKLKELSQEGEWGQAKINQYTRLLTLPLSILQGYGFFFLLRQQGVVTALSPLSLVALIFALSAGSLFMMWLGELLTERGIGNGISLLIFVGIAAGYPLSLAQSLTALTAGQVANLFLFLALLLGLFAAVVLINEAVRRIPIQYAVRGPNAGAQSFLPLRINQAGVIPIIFAVSLVLIPPTIARYLSGVANPQIQLISAEIIKLFSPNGLFYNLVYFVSVFLFTFFYTAVVFNTKDLAENLQKRGGFIPGIRPGMATKDFIDRIISRTTFFGAIFLGLVAVLPSVGAAVTGVTAFALGGTGILIVVSVVLETLRQLEGELSVREYEGYL</sequence>
<comment type="function">
    <text evidence="10 11">The central subunit of the protein translocation channel SecYEG. Consists of two halves formed by TMs 1-5 and 6-10. These two domains form a lateral gate at the front which open onto the bilayer between TMs 2 and 7, and are clamped together by SecE at the back. The channel is closed by both a pore ring composed of hydrophobic SecY resides and a short helix (helix 2A) on the extracellular side of the membrane which forms a plug. The plug probably moves laterally to allow the channel to open. The ring and the pore may move independently.</text>
</comment>
<evidence type="ECO:0000256" key="4">
    <source>
        <dbReference type="ARBA" id="ARBA00022692"/>
    </source>
</evidence>
<proteinExistence type="inferred from homology"/>
<dbReference type="InterPro" id="IPR030659">
    <property type="entry name" value="SecY_CS"/>
</dbReference>
<dbReference type="PIRSF" id="PIRSF004557">
    <property type="entry name" value="SecY"/>
    <property type="match status" value="1"/>
</dbReference>
<dbReference type="SUPFAM" id="SSF103491">
    <property type="entry name" value="Preprotein translocase SecY subunit"/>
    <property type="match status" value="1"/>
</dbReference>
<keyword evidence="10" id="KW-1003">Cell membrane</keyword>
<feature type="transmembrane region" description="Helical" evidence="10">
    <location>
        <begin position="175"/>
        <end position="192"/>
    </location>
</feature>
<name>A0A0T5ZY66_UNCKA</name>
<feature type="transmembrane region" description="Helical" evidence="10">
    <location>
        <begin position="71"/>
        <end position="92"/>
    </location>
</feature>
<evidence type="ECO:0000256" key="5">
    <source>
        <dbReference type="ARBA" id="ARBA00022927"/>
    </source>
</evidence>
<keyword evidence="4 10" id="KW-0812">Transmembrane</keyword>
<evidence type="ECO:0000256" key="13">
    <source>
        <dbReference type="RuleBase" id="RU004349"/>
    </source>
</evidence>
<accession>A0A0T5ZY66</accession>
<feature type="transmembrane region" description="Helical" evidence="10">
    <location>
        <begin position="379"/>
        <end position="401"/>
    </location>
</feature>
<feature type="transmembrane region" description="Helical" evidence="10">
    <location>
        <begin position="18"/>
        <end position="36"/>
    </location>
</feature>
<comment type="caution">
    <text evidence="14">The sequence shown here is derived from an EMBL/GenBank/DDBJ whole genome shotgun (WGS) entry which is preliminary data.</text>
</comment>
<dbReference type="Proteomes" id="UP000051297">
    <property type="component" value="Unassembled WGS sequence"/>
</dbReference>
<evidence type="ECO:0000256" key="11">
    <source>
        <dbReference type="RuleBase" id="RU000537"/>
    </source>
</evidence>
<keyword evidence="3 10" id="KW-0813">Transport</keyword>
<evidence type="ECO:0000256" key="1">
    <source>
        <dbReference type="ARBA" id="ARBA00004141"/>
    </source>
</evidence>
<feature type="transmembrane region" description="Helical" evidence="10">
    <location>
        <begin position="144"/>
        <end position="163"/>
    </location>
</feature>
<dbReference type="GO" id="GO:0065002">
    <property type="term" value="P:intracellular protein transmembrane transport"/>
    <property type="evidence" value="ECO:0007669"/>
    <property type="project" value="UniProtKB-UniRule"/>
</dbReference>